<evidence type="ECO:0000256" key="4">
    <source>
        <dbReference type="ARBA" id="ARBA00022737"/>
    </source>
</evidence>
<dbReference type="OMA" id="CTMATCE"/>
<feature type="region of interest" description="Disordered" evidence="9">
    <location>
        <begin position="1591"/>
        <end position="1697"/>
    </location>
</feature>
<feature type="compositionally biased region" description="Low complexity" evidence="9">
    <location>
        <begin position="1684"/>
        <end position="1697"/>
    </location>
</feature>
<dbReference type="PANTHER" id="PTHR11339">
    <property type="entry name" value="EXTRACELLULAR MATRIX GLYCOPROTEIN RELATED"/>
    <property type="match status" value="1"/>
</dbReference>
<feature type="domain" description="VWFD" evidence="12">
    <location>
        <begin position="14"/>
        <end position="184"/>
    </location>
</feature>
<evidence type="ECO:0000259" key="12">
    <source>
        <dbReference type="PROSITE" id="PS51233"/>
    </source>
</evidence>
<feature type="region of interest" description="Disordered" evidence="9">
    <location>
        <begin position="2553"/>
        <end position="2574"/>
    </location>
</feature>
<dbReference type="CDD" id="cd19941">
    <property type="entry name" value="TIL"/>
    <property type="match status" value="4"/>
</dbReference>
<dbReference type="InterPro" id="IPR001846">
    <property type="entry name" value="VWF_type-D"/>
</dbReference>
<dbReference type="InterPro" id="IPR001007">
    <property type="entry name" value="VWF_dom"/>
</dbReference>
<dbReference type="PROSITE" id="PS50184">
    <property type="entry name" value="VWFC_2"/>
    <property type="match status" value="1"/>
</dbReference>
<gene>
    <name evidence="13" type="primary">LOC115392204</name>
</gene>
<dbReference type="PROSITE" id="PS51233">
    <property type="entry name" value="VWFD"/>
    <property type="match status" value="4"/>
</dbReference>
<dbReference type="Proteomes" id="UP000472267">
    <property type="component" value="Chromosome 7"/>
</dbReference>
<evidence type="ECO:0000256" key="2">
    <source>
        <dbReference type="ARBA" id="ARBA00022525"/>
    </source>
</evidence>
<evidence type="ECO:0000259" key="10">
    <source>
        <dbReference type="PROSITE" id="PS01225"/>
    </source>
</evidence>
<feature type="region of interest" description="Disordered" evidence="9">
    <location>
        <begin position="1822"/>
        <end position="1860"/>
    </location>
</feature>
<dbReference type="SUPFAM" id="SSF57603">
    <property type="entry name" value="FnI-like domain"/>
    <property type="match status" value="1"/>
</dbReference>
<dbReference type="SUPFAM" id="SSF57567">
    <property type="entry name" value="Serine protease inhibitors"/>
    <property type="match status" value="4"/>
</dbReference>
<name>A0A672H295_SALFA</name>
<dbReference type="InterPro" id="IPR036084">
    <property type="entry name" value="Ser_inhib-like_sf"/>
</dbReference>
<dbReference type="InterPro" id="IPR025155">
    <property type="entry name" value="WxxW_domain"/>
</dbReference>
<feature type="compositionally biased region" description="Low complexity" evidence="9">
    <location>
        <begin position="1822"/>
        <end position="1833"/>
    </location>
</feature>
<dbReference type="Pfam" id="PF25962">
    <property type="entry name" value="TIL_OTOGL_Mucin"/>
    <property type="match status" value="1"/>
</dbReference>
<dbReference type="InterPro" id="IPR006207">
    <property type="entry name" value="Cys_knot_C"/>
</dbReference>
<sequence>GHLSSLLNCKHPLNYIYTWGNGHFKTFDGYFFDLPSSCNYNFASQCKGSYEDFQIQLQRQEVNGATSIKKIRMKLDGFVVELAGDSIRVNDKQVRVPFSRGGVSIEQAASYVKISAKLGLVAMWNQDDTFWVEMDQKFQNQTCGLCGDFNGNKLQDEFIQSNDLMSPDLYGETWKVSDPSEECDDETPPKRFCKDLLTGPAFVSCKDLLDTAAFISACQSDLCACGGAGASCTCATLSEYSRQCSHVGGKPQQWKTAQMCAKTCPFNMELRESGSPCTDTCSNPQRSQTCEEHSIDGCFCPSGTVFDDITQTGCIAAKQCPCMHKGKAYNNQESYSSQCQQCTCLEGEWRCKNLNCPGTCAIIGGSHISTYDDKTYTFHGDCAYTLTAVRLSVKVLSWNFSVIATLEKCEKAEESTCLEEITLRLSQNTVKKRTEYVHASCSSLTDDVVIFKPSSFFIVVHTTYGFDIEVQLVPVMQVYIRACSSRKGRLQGLCGNFNDVEADDFKTRCGLNEGVAALFANTWKVGAGCPDVKDSLRDPCTLSVEKEKYAKYWCGFLSDPNGVFAECHSEVDPSEYESCVYDTCACERSEECMCAIVSSYVHACASEGVVLKGWRNKICSKYTKSCPESLEYGYQTNGCDRTCRALSQSDATCEVSFTPLDGCGCAEGRYLDDKGRCVPVSQCPCHVGEKVQSTVSLTLKMYGISFVIRLPLPSACAAPMVYVNCSRAKAGTRGVECQRSCQTLDMKCDDAQCISGCVCPQGLMQDGKGGCIKEADCPCTYNGEVYKAGQSLTVDCNRCTCKNRQWDCTDRVCDGTCTMYGEGHYVTFDEKRYVFNGGCNYVFAQDYCGDNEGSFRILTENTPCETTDSICSTVIKLFLGNNEIVLSEENVKVNKQSKGEEIAYKVHKMGLYVVVEANNGLILVWNKKTTLMLKLSYEFKGKICGLCGNYDGSVKNDFTTRKNEIVVDAFAFANSWKDSTTCPDERASKSPCSLYSYRQAWALKHCSIIKSSVFATCHSKVNPQNFHDSCVRDSCACNTGGDCECFCSAVAAYAAACNAAGACIKWRTPTICPLFCDFYNADGDCQWHYEPCGKSCLKTCSNPSGKCYNQLPSLEGCYPKCPPERPFLEEVTMKCVAAPNCGCYDMEGKHYKERDLMPADKNCQSCYCTSTKKHCTYNVEACTCAYQSQMYKYGETIYSTSDGDGECITAICSENGTITRIMEPCTTAEAPTTTVFVFNTTGKKEHCHVTTQIVSTVTTESVTTIVTFSTPRGTTSSKTTVTPPVGPPEGPTTASVTTTRNEPFTTEEISTAATTERLTKTPEDCYKCDWSDWTNKNSPESDRNSGDIERIEDIAYPELKSCRQPLDIECRASRLRDKTLEEVGQKVTCDPTTGFTCLNSDQSSDSSCLDYEIRVKCCRYICGSTTIIKTSTTAVTEKPGATTTTSEERTTTPEEPSETTSSTERPTTTSEEVTTAEVTTANCYECNWSDWTNNNYPQPGPNSGDYEKIEDIGYPDLESCRQPLDIECRSSRFTEKSLEEVGQKVTCDPKTGLICLNKDQSQDPSCLDYEIRVKCCRYKCGSTTTTIISSTPGITEQTGATTTTNPEETGATTTSRITEESSATTTTTVTGEPGPTGTPTIPGGTGVTGTPRNPEETTATTTTIPEEKGETTTPEILEEETTTIEEPTSTSEEPTPIGDCYKCDWSDWTNKNSPQSGPNSGDIERIEDIAYPELKSCRQPLDIQCRASRLRDKTLEEVGQKVTCDPTTGFTCLNRDQSSDSSCLDYEIRVKCCRYVCRSTTEIETSSTPFTEETGSTTTAITGETGITTTTTGRPSKPTEEPSVTTSLTARPTTTQVEGTTPEDCYKCDWSDWTNKNSPQSGPNNGDIERIEDIAYPELKSCRQPLDIECRASRLRDKTLEEVGQKVTCDPTTGFTCLNSDQSSDSSCLDYEIRVKCCRYVCGSTTTIETPSTTITEETGVTTTTEETGVTTTTTTEETDITATTRSFMYNKTDGEGWCYTAYCNVTCNVEKRGRQCQTTTPPSPISSTVVPTRLTEKVPECSYLDPPRKNGETWDGETDCTKERCENGQVITEHVPCPDTYMPICENGFPPVKIFEEGSCCPHYECRCVCAGWGDPHYLTFDGQYYSFQENCTYVLIKEIQPEYDFKVLVDNINCVASADVSCAKSLIVFYKDYEIVLTEDNCLVLRIPEIKAVVLYKGLLFIVELPLELFHENTEGQCGYCDNYRGNDCRLPSGETHPSCSEMSHEWRVKDEKKPFCERPPPPPRPPVQPTEPECKADACEILNSEVFEECQKVVPPEAYFKACVYDTCHVTNRTMICSSLEAYATACAEAGVCVNWRNATKGQCEYQCPRDKVYMPCGPTVVPTCNARDQQKSCQKQIEGCYCPEGKIRFSTASDVCVSSCKYFLRCCCLSKRQSPVNPGACIIKQPNWQMLHYLPVRCEPVACAVEEPVSCDEEGEVLQVSSTEMLLFIRRYSAESNSMVHKCTCCRELATSKKEVEMECPDGTKTTHTYLVADKCGCSECQDKKNLFSPFSPSVPSPNQNSRKPPPLVL</sequence>
<evidence type="ECO:0000313" key="14">
    <source>
        <dbReference type="Proteomes" id="UP000472267"/>
    </source>
</evidence>
<dbReference type="PANTHER" id="PTHR11339:SF408">
    <property type="entry name" value="MUCIN-5B"/>
    <property type="match status" value="1"/>
</dbReference>
<dbReference type="GO" id="GO:0005576">
    <property type="term" value="C:extracellular region"/>
    <property type="evidence" value="ECO:0007669"/>
    <property type="project" value="UniProtKB-SubCell"/>
</dbReference>
<dbReference type="InterPro" id="IPR058753">
    <property type="entry name" value="TIL_OTOGL_Mucin"/>
</dbReference>
<dbReference type="SMART" id="SM00214">
    <property type="entry name" value="VWC"/>
    <property type="match status" value="3"/>
</dbReference>
<feature type="domain" description="VWFC" evidence="11">
    <location>
        <begin position="2060"/>
        <end position="2128"/>
    </location>
</feature>
<feature type="domain" description="CTCK" evidence="10">
    <location>
        <begin position="2430"/>
        <end position="2546"/>
    </location>
</feature>
<dbReference type="Pfam" id="PF00094">
    <property type="entry name" value="VWD"/>
    <property type="match status" value="4"/>
</dbReference>
<keyword evidence="6" id="KW-1015">Disulfide bond</keyword>
<keyword evidence="14" id="KW-1185">Reference proteome</keyword>
<keyword evidence="3" id="KW-0732">Signal</keyword>
<dbReference type="Pfam" id="PF01826">
    <property type="entry name" value="TIL"/>
    <property type="match status" value="1"/>
</dbReference>
<keyword evidence="7" id="KW-0325">Glycoprotein</keyword>
<dbReference type="SMART" id="SM00041">
    <property type="entry name" value="CT"/>
    <property type="match status" value="1"/>
</dbReference>
<feature type="compositionally biased region" description="Low complexity" evidence="9">
    <location>
        <begin position="1270"/>
        <end position="1283"/>
    </location>
</feature>
<evidence type="ECO:0000256" key="6">
    <source>
        <dbReference type="ARBA" id="ARBA00023157"/>
    </source>
</evidence>
<feature type="compositionally biased region" description="Polar residues" evidence="9">
    <location>
        <begin position="1842"/>
        <end position="1859"/>
    </location>
</feature>
<keyword evidence="5" id="KW-0186">Copper</keyword>
<evidence type="ECO:0000256" key="8">
    <source>
        <dbReference type="PROSITE-ProRule" id="PRU00039"/>
    </source>
</evidence>
<feature type="compositionally biased region" description="Low complexity" evidence="9">
    <location>
        <begin position="2553"/>
        <end position="2562"/>
    </location>
</feature>
<dbReference type="Pfam" id="PF08742">
    <property type="entry name" value="C8"/>
    <property type="match status" value="4"/>
</dbReference>
<reference evidence="13" key="2">
    <citation type="submission" date="2025-08" db="UniProtKB">
        <authorList>
            <consortium name="Ensembl"/>
        </authorList>
    </citation>
    <scope>IDENTIFICATION</scope>
</reference>
<organism evidence="13 14">
    <name type="scientific">Salarias fasciatus</name>
    <name type="common">Jewelled blenny</name>
    <name type="synonym">Blennius fasciatus</name>
    <dbReference type="NCBI Taxonomy" id="181472"/>
    <lineage>
        <taxon>Eukaryota</taxon>
        <taxon>Metazoa</taxon>
        <taxon>Chordata</taxon>
        <taxon>Craniata</taxon>
        <taxon>Vertebrata</taxon>
        <taxon>Euteleostomi</taxon>
        <taxon>Actinopterygii</taxon>
        <taxon>Neopterygii</taxon>
        <taxon>Teleostei</taxon>
        <taxon>Neoteleostei</taxon>
        <taxon>Acanthomorphata</taxon>
        <taxon>Ovalentaria</taxon>
        <taxon>Blenniimorphae</taxon>
        <taxon>Blenniiformes</taxon>
        <taxon>Blennioidei</taxon>
        <taxon>Blenniidae</taxon>
        <taxon>Salariinae</taxon>
        <taxon>Salarias</taxon>
    </lineage>
</organism>
<accession>A0A672H295</accession>
<evidence type="ECO:0000256" key="9">
    <source>
        <dbReference type="SAM" id="MobiDB-lite"/>
    </source>
</evidence>
<keyword evidence="4" id="KW-0677">Repeat</keyword>
<dbReference type="SMART" id="SM00215">
    <property type="entry name" value="VWC_out"/>
    <property type="match status" value="2"/>
</dbReference>
<feature type="region of interest" description="Disordered" evidence="9">
    <location>
        <begin position="1435"/>
        <end position="1474"/>
    </location>
</feature>
<dbReference type="Pfam" id="PF13330">
    <property type="entry name" value="Mucin2_WxxW"/>
    <property type="match status" value="4"/>
</dbReference>
<dbReference type="Ensembl" id="ENSSFAT00005020910.1">
    <property type="protein sequence ID" value="ENSSFAP00005020119.1"/>
    <property type="gene ID" value="ENSSFAG00005010438.1"/>
</dbReference>
<dbReference type="PROSITE" id="PS01225">
    <property type="entry name" value="CTCK_2"/>
    <property type="match status" value="1"/>
</dbReference>
<keyword evidence="2" id="KW-0964">Secreted</keyword>
<evidence type="ECO:0000256" key="3">
    <source>
        <dbReference type="ARBA" id="ARBA00022729"/>
    </source>
</evidence>
<reference evidence="13" key="3">
    <citation type="submission" date="2025-09" db="UniProtKB">
        <authorList>
            <consortium name="Ensembl"/>
        </authorList>
    </citation>
    <scope>IDENTIFICATION</scope>
</reference>
<evidence type="ECO:0000256" key="5">
    <source>
        <dbReference type="ARBA" id="ARBA00023008"/>
    </source>
</evidence>
<dbReference type="PROSITE" id="PS01185">
    <property type="entry name" value="CTCK_1"/>
    <property type="match status" value="1"/>
</dbReference>
<dbReference type="InterPro" id="IPR014853">
    <property type="entry name" value="VWF/SSPO/ZAN-like_Cys-rich_dom"/>
</dbReference>
<feature type="domain" description="VWFD" evidence="12">
    <location>
        <begin position="358"/>
        <end position="530"/>
    </location>
</feature>
<proteinExistence type="predicted"/>
<dbReference type="Gene3D" id="2.10.25.10">
    <property type="entry name" value="Laminin"/>
    <property type="match status" value="4"/>
</dbReference>
<dbReference type="InterPro" id="IPR050780">
    <property type="entry name" value="Mucin_vWF_Thrombospondin_sf"/>
</dbReference>
<feature type="region of interest" description="Disordered" evidence="9">
    <location>
        <begin position="1270"/>
        <end position="1298"/>
    </location>
</feature>
<dbReference type="InterPro" id="IPR002919">
    <property type="entry name" value="TIL_dom"/>
</dbReference>
<evidence type="ECO:0000256" key="1">
    <source>
        <dbReference type="ARBA" id="ARBA00004613"/>
    </source>
</evidence>
<evidence type="ECO:0000256" key="7">
    <source>
        <dbReference type="ARBA" id="ARBA00023180"/>
    </source>
</evidence>
<comment type="caution">
    <text evidence="8">Lacks conserved residue(s) required for the propagation of feature annotation.</text>
</comment>
<protein>
    <submittedName>
        <fullName evidence="13">Uncharacterized protein</fullName>
    </submittedName>
</protein>
<feature type="domain" description="VWFD" evidence="12">
    <location>
        <begin position="2129"/>
        <end position="2207"/>
    </location>
</feature>
<evidence type="ECO:0000313" key="13">
    <source>
        <dbReference type="Ensembl" id="ENSSFAP00005020119.1"/>
    </source>
</evidence>
<evidence type="ECO:0000259" key="11">
    <source>
        <dbReference type="PROSITE" id="PS50184"/>
    </source>
</evidence>
<feature type="compositionally biased region" description="Low complexity" evidence="9">
    <location>
        <begin position="1591"/>
        <end position="1664"/>
    </location>
</feature>
<dbReference type="SMART" id="SM00216">
    <property type="entry name" value="VWD"/>
    <property type="match status" value="4"/>
</dbReference>
<dbReference type="InParanoid" id="A0A672H295"/>
<comment type="subcellular location">
    <subcellularLocation>
        <location evidence="1">Secreted</location>
    </subcellularLocation>
</comment>
<dbReference type="FunFam" id="2.10.25.10:FF:000153">
    <property type="entry name" value="MUC5B isoform 1"/>
    <property type="match status" value="1"/>
</dbReference>
<dbReference type="FunFam" id="2.10.25.10:FF:000674">
    <property type="entry name" value="Mucin-2"/>
    <property type="match status" value="1"/>
</dbReference>
<feature type="compositionally biased region" description="Low complexity" evidence="9">
    <location>
        <begin position="1458"/>
        <end position="1474"/>
    </location>
</feature>
<feature type="domain" description="VWFD" evidence="12">
    <location>
        <begin position="815"/>
        <end position="983"/>
    </location>
</feature>
<reference evidence="13" key="1">
    <citation type="submission" date="2019-06" db="EMBL/GenBank/DDBJ databases">
        <authorList>
            <consortium name="Wellcome Sanger Institute Data Sharing"/>
        </authorList>
    </citation>
    <scope>NUCLEOTIDE SEQUENCE [LARGE SCALE GENOMIC DNA]</scope>
</reference>
<dbReference type="FunCoup" id="A0A672H295">
    <property type="interactions" value="281"/>
</dbReference>
<dbReference type="SMART" id="SM00832">
    <property type="entry name" value="C8"/>
    <property type="match status" value="4"/>
</dbReference>